<proteinExistence type="predicted"/>
<name>N0D6J5_STRMI</name>
<dbReference type="HOGENOM" id="CLU_930391_0_0_11"/>
<dbReference type="eggNOG" id="ENOG5033S3B">
    <property type="taxonomic scope" value="Bacteria"/>
</dbReference>
<keyword evidence="2" id="KW-0812">Transmembrane</keyword>
<accession>N0D6J5</accession>
<protein>
    <submittedName>
        <fullName evidence="3">Membrane protein</fullName>
    </submittedName>
</protein>
<keyword evidence="2" id="KW-1133">Transmembrane helix</keyword>
<organism evidence="3 4">
    <name type="scientific">Streptomyces microflavus DSM 40593</name>
    <dbReference type="NCBI Taxonomy" id="1303692"/>
    <lineage>
        <taxon>Bacteria</taxon>
        <taxon>Bacillati</taxon>
        <taxon>Actinomycetota</taxon>
        <taxon>Actinomycetes</taxon>
        <taxon>Kitasatosporales</taxon>
        <taxon>Streptomycetaceae</taxon>
        <taxon>Streptomyces</taxon>
    </lineage>
</organism>
<reference evidence="3 4" key="1">
    <citation type="submission" date="2013-04" db="EMBL/GenBank/DDBJ databases">
        <title>Complete genome sequence of Streptomyces fulvissimus.</title>
        <authorList>
            <person name="Myronovskyi M."/>
            <person name="Tokovenko B."/>
            <person name="Manderscheid N."/>
            <person name="Petzke L."/>
            <person name="Luzhetskyy A."/>
        </authorList>
    </citation>
    <scope>NUCLEOTIDE SEQUENCE [LARGE SCALE GENOMIC DNA]</scope>
    <source>
        <strain evidence="3 4">DSM 40593</strain>
    </source>
</reference>
<dbReference type="KEGG" id="sfi:SFUL_7001"/>
<dbReference type="AlphaFoldDB" id="N0D6J5"/>
<evidence type="ECO:0000313" key="4">
    <source>
        <dbReference type="Proteomes" id="UP000013304"/>
    </source>
</evidence>
<feature type="transmembrane region" description="Helical" evidence="2">
    <location>
        <begin position="12"/>
        <end position="32"/>
    </location>
</feature>
<gene>
    <name evidence="3" type="ORF">SFUL_7001</name>
</gene>
<dbReference type="PATRIC" id="fig|1303692.3.peg.7051"/>
<dbReference type="Proteomes" id="UP000013304">
    <property type="component" value="Chromosome"/>
</dbReference>
<evidence type="ECO:0000256" key="1">
    <source>
        <dbReference type="SAM" id="MobiDB-lite"/>
    </source>
</evidence>
<feature type="transmembrane region" description="Helical" evidence="2">
    <location>
        <begin position="126"/>
        <end position="144"/>
    </location>
</feature>
<dbReference type="EMBL" id="CP005080">
    <property type="protein sequence ID" value="AGK81878.1"/>
    <property type="molecule type" value="Genomic_DNA"/>
</dbReference>
<feature type="compositionally biased region" description="Basic and acidic residues" evidence="1">
    <location>
        <begin position="256"/>
        <end position="270"/>
    </location>
</feature>
<feature type="region of interest" description="Disordered" evidence="1">
    <location>
        <begin position="216"/>
        <end position="299"/>
    </location>
</feature>
<sequence length="299" mass="32720">MGVMDWEKFLALWCAVWAVLALAGYGMALAGVTRAQRTVRRTGRIEQVRMPRHGGSRTGGISVVISYRDATSDEEVTVTNDGERGEVITAAWEGREVGVSHPRGRPHAYRLANTPQEPSRGLGRPAFALFLFYCGLVALVAVGWGWPWALIGLGGPLAVFAAVHLPGTVRAKNHRIEKLAAMDTVHGRIIAVLKDVTVDQDNGTSTTITPVRTGRGVRRSELPRGHDPCRGHHRPGRGRRRRRVPHHVVRIRRGGRAPERPRHGDGRRVEGTSSYGPGFTRAARHCGPDRGRGQPARQG</sequence>
<evidence type="ECO:0000256" key="2">
    <source>
        <dbReference type="SAM" id="Phobius"/>
    </source>
</evidence>
<keyword evidence="2" id="KW-0472">Membrane</keyword>
<feature type="compositionally biased region" description="Basic and acidic residues" evidence="1">
    <location>
        <begin position="218"/>
        <end position="230"/>
    </location>
</feature>
<feature type="compositionally biased region" description="Basic residues" evidence="1">
    <location>
        <begin position="231"/>
        <end position="255"/>
    </location>
</feature>
<evidence type="ECO:0000313" key="3">
    <source>
        <dbReference type="EMBL" id="AGK81878.1"/>
    </source>
</evidence>